<name>A0A6C1E1D8_SACPS</name>
<organism evidence="4 5">
    <name type="scientific">Saccharomyces pastorianus</name>
    <name type="common">Lager yeast</name>
    <name type="synonym">Saccharomyces cerevisiae x Saccharomyces eubayanus</name>
    <dbReference type="NCBI Taxonomy" id="27292"/>
    <lineage>
        <taxon>Eukaryota</taxon>
        <taxon>Fungi</taxon>
        <taxon>Dikarya</taxon>
        <taxon>Ascomycota</taxon>
        <taxon>Saccharomycotina</taxon>
        <taxon>Saccharomycetes</taxon>
        <taxon>Saccharomycetales</taxon>
        <taxon>Saccharomycetaceae</taxon>
        <taxon>Saccharomyces</taxon>
    </lineage>
</organism>
<evidence type="ECO:0000313" key="5">
    <source>
        <dbReference type="Proteomes" id="UP000501346"/>
    </source>
</evidence>
<dbReference type="Pfam" id="PF00583">
    <property type="entry name" value="Acetyltransf_1"/>
    <property type="match status" value="1"/>
</dbReference>
<keyword evidence="5" id="KW-1185">Reference proteome</keyword>
<protein>
    <submittedName>
        <fullName evidence="4">N-acetyltransferase 5</fullName>
    </submittedName>
</protein>
<sequence length="176" mass="19699">MGRDICTLDNVYANNLGMLTKLAHVTVPNLYQDAFFSALFAEDSLAAKNKKPSSKKDVHFTQMAYYSEIPVGGLVAKLVPKKQNELSLKGIQIEFLGVLPNYRHKSIGSKLLKFAEDKCSECHQHNVFVYLPAVDDLTKQWFIAHGFEQVGETVNNFIKGVNGDEQDAILLKKHIS</sequence>
<dbReference type="PANTHER" id="PTHR42919">
    <property type="entry name" value="N-ALPHA-ACETYLTRANSFERASE"/>
    <property type="match status" value="1"/>
</dbReference>
<accession>A0A6C1E1D8</accession>
<proteinExistence type="predicted"/>
<dbReference type="Gene3D" id="3.40.630.30">
    <property type="match status" value="1"/>
</dbReference>
<dbReference type="OrthoDB" id="47374at2759"/>
<dbReference type="AlphaFoldDB" id="A0A6C1E1D8"/>
<dbReference type="InterPro" id="IPR016181">
    <property type="entry name" value="Acyl_CoA_acyltransferase"/>
</dbReference>
<reference evidence="4 5" key="1">
    <citation type="journal article" date="2019" name="BMC Genomics">
        <title>Chromosome level assembly and comparative genome analysis confirm lager-brewing yeasts originated from a single hybridization.</title>
        <authorList>
            <person name="Salazar A.N."/>
            <person name="Gorter de Vries A.R."/>
            <person name="van den Broek M."/>
            <person name="Brouwers N."/>
            <person name="de la Torre Cortes P."/>
            <person name="Kuijpers N.G.A."/>
            <person name="Daran J.G."/>
            <person name="Abeel T."/>
        </authorList>
    </citation>
    <scope>NUCLEOTIDE SEQUENCE [LARGE SCALE GENOMIC DNA]</scope>
    <source>
        <strain evidence="4 5">CBS 1483</strain>
    </source>
</reference>
<dbReference type="GO" id="GO:0031415">
    <property type="term" value="C:NatA complex"/>
    <property type="evidence" value="ECO:0007669"/>
    <property type="project" value="TreeGrafter"/>
</dbReference>
<dbReference type="GO" id="GO:0007064">
    <property type="term" value="P:mitotic sister chromatid cohesion"/>
    <property type="evidence" value="ECO:0007669"/>
    <property type="project" value="TreeGrafter"/>
</dbReference>
<evidence type="ECO:0000259" key="3">
    <source>
        <dbReference type="PROSITE" id="PS51186"/>
    </source>
</evidence>
<dbReference type="CDD" id="cd04301">
    <property type="entry name" value="NAT_SF"/>
    <property type="match status" value="1"/>
</dbReference>
<dbReference type="PROSITE" id="PS51186">
    <property type="entry name" value="GNAT"/>
    <property type="match status" value="1"/>
</dbReference>
<evidence type="ECO:0000313" key="4">
    <source>
        <dbReference type="EMBL" id="QID82577.1"/>
    </source>
</evidence>
<dbReference type="InterPro" id="IPR000182">
    <property type="entry name" value="GNAT_dom"/>
</dbReference>
<evidence type="ECO:0000256" key="1">
    <source>
        <dbReference type="ARBA" id="ARBA00022679"/>
    </source>
</evidence>
<dbReference type="PANTHER" id="PTHR42919:SF8">
    <property type="entry name" value="N-ALPHA-ACETYLTRANSFERASE 50"/>
    <property type="match status" value="1"/>
</dbReference>
<dbReference type="Proteomes" id="UP000501346">
    <property type="component" value="Chromosome ScXV-ScXI"/>
</dbReference>
<gene>
    <name evidence="4" type="primary">NAT5_1</name>
    <name evidence="4" type="ORF">GRS66_005004</name>
</gene>
<dbReference type="SUPFAM" id="SSF55729">
    <property type="entry name" value="Acyl-CoA N-acyltransferases (Nat)"/>
    <property type="match status" value="1"/>
</dbReference>
<feature type="domain" description="N-acetyltransferase" evidence="3">
    <location>
        <begin position="14"/>
        <end position="176"/>
    </location>
</feature>
<dbReference type="InterPro" id="IPR051556">
    <property type="entry name" value="N-term/lysine_N-AcTrnsfr"/>
</dbReference>
<keyword evidence="1 4" id="KW-0808">Transferase</keyword>
<evidence type="ECO:0000256" key="2">
    <source>
        <dbReference type="ARBA" id="ARBA00023315"/>
    </source>
</evidence>
<keyword evidence="2" id="KW-0012">Acyltransferase</keyword>
<dbReference type="GO" id="GO:0016747">
    <property type="term" value="F:acyltransferase activity, transferring groups other than amino-acyl groups"/>
    <property type="evidence" value="ECO:0007669"/>
    <property type="project" value="InterPro"/>
</dbReference>
<dbReference type="EMBL" id="CP048996">
    <property type="protein sequence ID" value="QID82577.1"/>
    <property type="molecule type" value="Genomic_DNA"/>
</dbReference>